<dbReference type="EMBL" id="CAJQZP010001018">
    <property type="protein sequence ID" value="CAG5008874.1"/>
    <property type="molecule type" value="Genomic_DNA"/>
</dbReference>
<evidence type="ECO:0000313" key="2">
    <source>
        <dbReference type="Proteomes" id="UP000691718"/>
    </source>
</evidence>
<accession>A0A8S3X890</accession>
<organism evidence="1 2">
    <name type="scientific">Parnassius apollo</name>
    <name type="common">Apollo butterfly</name>
    <name type="synonym">Papilio apollo</name>
    <dbReference type="NCBI Taxonomy" id="110799"/>
    <lineage>
        <taxon>Eukaryota</taxon>
        <taxon>Metazoa</taxon>
        <taxon>Ecdysozoa</taxon>
        <taxon>Arthropoda</taxon>
        <taxon>Hexapoda</taxon>
        <taxon>Insecta</taxon>
        <taxon>Pterygota</taxon>
        <taxon>Neoptera</taxon>
        <taxon>Endopterygota</taxon>
        <taxon>Lepidoptera</taxon>
        <taxon>Glossata</taxon>
        <taxon>Ditrysia</taxon>
        <taxon>Papilionoidea</taxon>
        <taxon>Papilionidae</taxon>
        <taxon>Parnassiinae</taxon>
        <taxon>Parnassini</taxon>
        <taxon>Parnassius</taxon>
        <taxon>Parnassius</taxon>
    </lineage>
</organism>
<name>A0A8S3X890_PARAO</name>
<reference evidence="1" key="1">
    <citation type="submission" date="2021-04" db="EMBL/GenBank/DDBJ databases">
        <authorList>
            <person name="Tunstrom K."/>
        </authorList>
    </citation>
    <scope>NUCLEOTIDE SEQUENCE</scope>
</reference>
<protein>
    <submittedName>
        <fullName evidence="1">(apollo) hypothetical protein</fullName>
    </submittedName>
</protein>
<proteinExistence type="predicted"/>
<gene>
    <name evidence="1" type="ORF">PAPOLLO_LOCUS15136</name>
</gene>
<evidence type="ECO:0000313" key="1">
    <source>
        <dbReference type="EMBL" id="CAG5008874.1"/>
    </source>
</evidence>
<comment type="caution">
    <text evidence="1">The sequence shown here is derived from an EMBL/GenBank/DDBJ whole genome shotgun (WGS) entry which is preliminary data.</text>
</comment>
<keyword evidence="2" id="KW-1185">Reference proteome</keyword>
<sequence>MVVCGKCCEEVSSAIQCSACRKFFDYPCSGITEIGYRKLGVRQSSWRCVSCKMSQQSTRPGSPLPETTRQPTLDNVMIELKKLFLA</sequence>
<dbReference type="AlphaFoldDB" id="A0A8S3X890"/>
<dbReference type="OrthoDB" id="5989141at2759"/>
<dbReference type="Proteomes" id="UP000691718">
    <property type="component" value="Unassembled WGS sequence"/>
</dbReference>